<name>A0A7X2ZXM0_9FLAO</name>
<dbReference type="RefSeq" id="WP_038235378.1">
    <property type="nucleotide sequence ID" value="NZ_RCNR01000072.1"/>
</dbReference>
<dbReference type="Pfam" id="PF21347">
    <property type="entry name" value="DUF3108_like"/>
    <property type="match status" value="1"/>
</dbReference>
<feature type="signal peptide" evidence="1">
    <location>
        <begin position="1"/>
        <end position="19"/>
    </location>
</feature>
<gene>
    <name evidence="3" type="ORF">D9O36_20265</name>
</gene>
<protein>
    <recommendedName>
        <fullName evidence="2">DUF3108 domain-containing protein</fullName>
    </recommendedName>
</protein>
<reference evidence="3 4" key="1">
    <citation type="journal article" date="2019" name="Mar. Drugs">
        <title>Comparative Genomics and CAZyme Genome Repertoires of Marine Zobellia amurskyensis KMM 3526(T) and Zobellia laminariae KMM 3676(T).</title>
        <authorList>
            <person name="Chernysheva N."/>
            <person name="Bystritskaya E."/>
            <person name="Stenkova A."/>
            <person name="Golovkin I."/>
            <person name="Nedashkovskaya O."/>
            <person name="Isaeva M."/>
        </authorList>
    </citation>
    <scope>NUCLEOTIDE SEQUENCE [LARGE SCALE GENOMIC DNA]</scope>
    <source>
        <strain evidence="3 4">KMM 3526</strain>
    </source>
</reference>
<evidence type="ECO:0000259" key="2">
    <source>
        <dbReference type="Pfam" id="PF21347"/>
    </source>
</evidence>
<dbReference type="Gene3D" id="2.40.360.20">
    <property type="match status" value="1"/>
</dbReference>
<keyword evidence="1" id="KW-0732">Signal</keyword>
<dbReference type="AlphaFoldDB" id="A0A7X2ZXM0"/>
<organism evidence="3 4">
    <name type="scientific">Zobellia amurskyensis</name>
    <dbReference type="NCBI Taxonomy" id="248905"/>
    <lineage>
        <taxon>Bacteria</taxon>
        <taxon>Pseudomonadati</taxon>
        <taxon>Bacteroidota</taxon>
        <taxon>Flavobacteriia</taxon>
        <taxon>Flavobacteriales</taxon>
        <taxon>Flavobacteriaceae</taxon>
        <taxon>Zobellia</taxon>
    </lineage>
</organism>
<evidence type="ECO:0000256" key="1">
    <source>
        <dbReference type="SAM" id="SignalP"/>
    </source>
</evidence>
<feature type="chain" id="PRO_5030714698" description="DUF3108 domain-containing protein" evidence="1">
    <location>
        <begin position="20"/>
        <end position="231"/>
    </location>
</feature>
<sequence length="231" mass="25617">MKNLLFTLLLSFLITGITAQDSCSKFYPLEEGSSFEYTNYDKKGKPDGTVSYTISNVRQEGAATVATFDMKFQDKKGKDVFESNYSFSCENGLVKVDYKSLFPSQMMQQYSEMGLEMDISGTDIELPNDLNVGQQLNDANVTVAMSMSGINMNVSVDQTNRNVEKKESVTTSAGTFDCYVITENSTTKTMGATIKMKSKLWLAEGVGMIKQESYKDNGNLISKSELSAYNK</sequence>
<accession>A0A7X2ZXM0</accession>
<dbReference type="EMBL" id="RCNR01000072">
    <property type="protein sequence ID" value="MUH38189.1"/>
    <property type="molecule type" value="Genomic_DNA"/>
</dbReference>
<proteinExistence type="predicted"/>
<evidence type="ECO:0000313" key="3">
    <source>
        <dbReference type="EMBL" id="MUH38189.1"/>
    </source>
</evidence>
<evidence type="ECO:0000313" key="4">
    <source>
        <dbReference type="Proteomes" id="UP000540519"/>
    </source>
</evidence>
<keyword evidence="4" id="KW-1185">Reference proteome</keyword>
<dbReference type="OrthoDB" id="665223at2"/>
<dbReference type="Proteomes" id="UP000540519">
    <property type="component" value="Unassembled WGS sequence"/>
</dbReference>
<feature type="domain" description="DUF3108" evidence="2">
    <location>
        <begin position="30"/>
        <end position="226"/>
    </location>
</feature>
<dbReference type="InterPro" id="IPR049279">
    <property type="entry name" value="DUF3108-like"/>
</dbReference>
<comment type="caution">
    <text evidence="3">The sequence shown here is derived from an EMBL/GenBank/DDBJ whole genome shotgun (WGS) entry which is preliminary data.</text>
</comment>